<evidence type="ECO:0000256" key="1">
    <source>
        <dbReference type="SAM" id="SignalP"/>
    </source>
</evidence>
<sequence>MFRSNSRRALGGVSLAAAAALALTACGPAVGGDDAAADTADLSGVEPADSITFWTNHPGGSMDIEASLIESFTEETGIEVEHVTAGSNYEEVAQRFQNGQTSGDVGDVVVVSDATWFPAYLNGSLAPIDPLFEQAGADSATYQETLFNDYLYEGSHYAAPYARSTPIFYYNKDQYEAAGLEVAGPATWDDVKANSEALVAAGAADTGFVFPEESEYPAWTMANLVWGYGGAWSDEWDFSPLDGEGTVNALTFAQSAVTDGWAQVASGDPGTAFASGATSQVIASTGSLTTILENADFEVGVGFLPGGPEADTGIVPTGGAGLAVASASSPEKQVAAAMFVDFVTNAENTATYSAGTGYLPVRTDADMSDVYAETPAFEVAVQQLEATRSQDFARAFLPGGDLRLAQTLQQLLTGSDDVQTTLTSLREEFEGVYETDVAPELEG</sequence>
<dbReference type="PANTHER" id="PTHR43649:SF30">
    <property type="entry name" value="ABC TRANSPORTER SUBSTRATE-BINDING PROTEIN"/>
    <property type="match status" value="1"/>
</dbReference>
<accession>A0A6H9WHC1</accession>
<dbReference type="PANTHER" id="PTHR43649">
    <property type="entry name" value="ARABINOSE-BINDING PROTEIN-RELATED"/>
    <property type="match status" value="1"/>
</dbReference>
<name>A0A6H9WHC1_9MICO</name>
<organism evidence="2 3">
    <name type="scientific">Pseudoclavibacter endophyticus</name>
    <dbReference type="NCBI Taxonomy" id="1778590"/>
    <lineage>
        <taxon>Bacteria</taxon>
        <taxon>Bacillati</taxon>
        <taxon>Actinomycetota</taxon>
        <taxon>Actinomycetes</taxon>
        <taxon>Micrococcales</taxon>
        <taxon>Microbacteriaceae</taxon>
        <taxon>Pseudoclavibacter</taxon>
    </lineage>
</organism>
<evidence type="ECO:0000313" key="2">
    <source>
        <dbReference type="EMBL" id="KAB1650312.1"/>
    </source>
</evidence>
<dbReference type="Gene3D" id="3.40.190.10">
    <property type="entry name" value="Periplasmic binding protein-like II"/>
    <property type="match status" value="1"/>
</dbReference>
<dbReference type="OrthoDB" id="2510110at2"/>
<dbReference type="InterPro" id="IPR006059">
    <property type="entry name" value="SBP"/>
</dbReference>
<dbReference type="Pfam" id="PF13416">
    <property type="entry name" value="SBP_bac_8"/>
    <property type="match status" value="1"/>
</dbReference>
<dbReference type="InterPro" id="IPR006311">
    <property type="entry name" value="TAT_signal"/>
</dbReference>
<dbReference type="InterPro" id="IPR050490">
    <property type="entry name" value="Bact_solute-bd_prot1"/>
</dbReference>
<dbReference type="AlphaFoldDB" id="A0A6H9WHC1"/>
<dbReference type="RefSeq" id="WP_158028897.1">
    <property type="nucleotide sequence ID" value="NZ_BMHG01000001.1"/>
</dbReference>
<keyword evidence="3" id="KW-1185">Reference proteome</keyword>
<feature type="signal peptide" evidence="1">
    <location>
        <begin position="1"/>
        <end position="31"/>
    </location>
</feature>
<dbReference type="SUPFAM" id="SSF53850">
    <property type="entry name" value="Periplasmic binding protein-like II"/>
    <property type="match status" value="1"/>
</dbReference>
<keyword evidence="1" id="KW-0732">Signal</keyword>
<comment type="caution">
    <text evidence="2">The sequence shown here is derived from an EMBL/GenBank/DDBJ whole genome shotgun (WGS) entry which is preliminary data.</text>
</comment>
<dbReference type="PROSITE" id="PS51318">
    <property type="entry name" value="TAT"/>
    <property type="match status" value="1"/>
</dbReference>
<gene>
    <name evidence="2" type="ORF">F8O04_09035</name>
</gene>
<dbReference type="Proteomes" id="UP000431744">
    <property type="component" value="Unassembled WGS sequence"/>
</dbReference>
<dbReference type="PROSITE" id="PS51257">
    <property type="entry name" value="PROKAR_LIPOPROTEIN"/>
    <property type="match status" value="1"/>
</dbReference>
<reference evidence="2 3" key="1">
    <citation type="submission" date="2019-09" db="EMBL/GenBank/DDBJ databases">
        <title>Phylogeny of genus Pseudoclavibacter and closely related genus.</title>
        <authorList>
            <person name="Li Y."/>
        </authorList>
    </citation>
    <scope>NUCLEOTIDE SEQUENCE [LARGE SCALE GENOMIC DNA]</scope>
    <source>
        <strain evidence="2 3">EGI 60007</strain>
    </source>
</reference>
<evidence type="ECO:0000313" key="3">
    <source>
        <dbReference type="Proteomes" id="UP000431744"/>
    </source>
</evidence>
<protein>
    <submittedName>
        <fullName evidence="2">Extracellular solute-binding protein</fullName>
    </submittedName>
</protein>
<proteinExistence type="predicted"/>
<feature type="chain" id="PRO_5038730452" evidence="1">
    <location>
        <begin position="32"/>
        <end position="443"/>
    </location>
</feature>
<dbReference type="EMBL" id="WBJY01000001">
    <property type="protein sequence ID" value="KAB1650312.1"/>
    <property type="molecule type" value="Genomic_DNA"/>
</dbReference>